<feature type="chain" id="PRO_5024948188" evidence="1">
    <location>
        <begin position="19"/>
        <end position="144"/>
    </location>
</feature>
<evidence type="ECO:0000313" key="2">
    <source>
        <dbReference type="EMBL" id="KAE8392287.1"/>
    </source>
</evidence>
<accession>A0A5N7CEI1</accession>
<reference evidence="2" key="1">
    <citation type="submission" date="2019-04" db="EMBL/GenBank/DDBJ databases">
        <title>Friends and foes A comparative genomics studyof 23 Aspergillus species from section Flavi.</title>
        <authorList>
            <consortium name="DOE Joint Genome Institute"/>
            <person name="Kjaerbolling I."/>
            <person name="Vesth T."/>
            <person name="Frisvad J.C."/>
            <person name="Nybo J.L."/>
            <person name="Theobald S."/>
            <person name="Kildgaard S."/>
            <person name="Isbrandt T."/>
            <person name="Kuo A."/>
            <person name="Sato A."/>
            <person name="Lyhne E.K."/>
            <person name="Kogle M.E."/>
            <person name="Wiebenga A."/>
            <person name="Kun R.S."/>
            <person name="Lubbers R.J."/>
            <person name="Makela M.R."/>
            <person name="Barry K."/>
            <person name="Chovatia M."/>
            <person name="Clum A."/>
            <person name="Daum C."/>
            <person name="Haridas S."/>
            <person name="He G."/>
            <person name="LaButti K."/>
            <person name="Lipzen A."/>
            <person name="Mondo S."/>
            <person name="Riley R."/>
            <person name="Salamov A."/>
            <person name="Simmons B.A."/>
            <person name="Magnuson J.K."/>
            <person name="Henrissat B."/>
            <person name="Mortensen U.H."/>
            <person name="Larsen T.O."/>
            <person name="Devries R.P."/>
            <person name="Grigoriev I.V."/>
            <person name="Machida M."/>
            <person name="Baker S.E."/>
            <person name="Andersen M.R."/>
        </authorList>
    </citation>
    <scope>NUCLEOTIDE SEQUENCE [LARGE SCALE GENOMIC DNA]</scope>
    <source>
        <strain evidence="2">IBT 14317</strain>
    </source>
</reference>
<feature type="signal peptide" evidence="1">
    <location>
        <begin position="1"/>
        <end position="18"/>
    </location>
</feature>
<keyword evidence="1" id="KW-0732">Signal</keyword>
<evidence type="ECO:0000256" key="1">
    <source>
        <dbReference type="SAM" id="SignalP"/>
    </source>
</evidence>
<dbReference type="AlphaFoldDB" id="A0A5N7CEI1"/>
<organism evidence="2">
    <name type="scientific">Petromyces alliaceus</name>
    <name type="common">Aspergillus alliaceus</name>
    <dbReference type="NCBI Taxonomy" id="209559"/>
    <lineage>
        <taxon>Eukaryota</taxon>
        <taxon>Fungi</taxon>
        <taxon>Dikarya</taxon>
        <taxon>Ascomycota</taxon>
        <taxon>Pezizomycotina</taxon>
        <taxon>Eurotiomycetes</taxon>
        <taxon>Eurotiomycetidae</taxon>
        <taxon>Eurotiales</taxon>
        <taxon>Aspergillaceae</taxon>
        <taxon>Aspergillus</taxon>
        <taxon>Aspergillus subgen. Circumdati</taxon>
    </lineage>
</organism>
<gene>
    <name evidence="2" type="ORF">BDV23DRAFT_181688</name>
</gene>
<dbReference type="EMBL" id="ML735238">
    <property type="protein sequence ID" value="KAE8392287.1"/>
    <property type="molecule type" value="Genomic_DNA"/>
</dbReference>
<dbReference type="Proteomes" id="UP000326877">
    <property type="component" value="Unassembled WGS sequence"/>
</dbReference>
<proteinExistence type="predicted"/>
<name>A0A5N7CEI1_PETAA</name>
<sequence length="144" mass="15658">MKLILTTLAATLLAPIAATSTLSKAAPSTTAVLPLLQTECHYAREHHQADHNHNVNGYSLSMAFLKKYLLITTSDISLDFGANLKFVDAPKGLERWYALHMKANVDPKTDPVAQGVVKQMLVTAMSHLKDPSDASLILTFKNGT</sequence>
<protein>
    <submittedName>
        <fullName evidence="2">Uncharacterized protein</fullName>
    </submittedName>
</protein>